<reference evidence="3" key="1">
    <citation type="submission" date="2023-03" db="EMBL/GenBank/DDBJ databases">
        <title>Chromosome-scale reference genome and RAD-based genetic map of yellow starthistle (Centaurea solstitialis) reveal putative structural variation and QTLs associated with invader traits.</title>
        <authorList>
            <person name="Reatini B."/>
            <person name="Cang F.A."/>
            <person name="Jiang Q."/>
            <person name="Mckibben M.T.W."/>
            <person name="Barker M.S."/>
            <person name="Rieseberg L.H."/>
            <person name="Dlugosch K.M."/>
        </authorList>
    </citation>
    <scope>NUCLEOTIDE SEQUENCE</scope>
    <source>
        <strain evidence="3">CAN-66</strain>
        <tissue evidence="3">Leaf</tissue>
    </source>
</reference>
<evidence type="ECO:0000256" key="1">
    <source>
        <dbReference type="SAM" id="Coils"/>
    </source>
</evidence>
<accession>A0AA38SRD2</accession>
<gene>
    <name evidence="3" type="ORF">OSB04_019983</name>
</gene>
<feature type="coiled-coil region" evidence="1">
    <location>
        <begin position="138"/>
        <end position="172"/>
    </location>
</feature>
<evidence type="ECO:0000313" key="4">
    <source>
        <dbReference type="Proteomes" id="UP001172457"/>
    </source>
</evidence>
<protein>
    <submittedName>
        <fullName evidence="3">Uncharacterized protein</fullName>
    </submittedName>
</protein>
<sequence length="207" mass="23688">MPSHESRLVIRRGPDVAPSHPPRVALSAVLTFTTKKWFGVPSEFICNNGPQFTDDKTYTLRIVLDYFLLFFIELEIFLQFDVFQEVSKFFFGVFVRVLPGQGFYKNLYCETEVIAQSQVFVGTQVLEQEPRTMEKNFQPTLQQQLAAAQQQIQQLANQNMEVNGEIARLRALNPQTTQTNPAISLPLPRPPLFQQNQFRAPQAPPMP</sequence>
<evidence type="ECO:0000313" key="3">
    <source>
        <dbReference type="EMBL" id="KAJ9547440.1"/>
    </source>
</evidence>
<name>A0AA38SRD2_9ASTR</name>
<keyword evidence="1" id="KW-0175">Coiled coil</keyword>
<evidence type="ECO:0000256" key="2">
    <source>
        <dbReference type="SAM" id="MobiDB-lite"/>
    </source>
</evidence>
<organism evidence="3 4">
    <name type="scientific">Centaurea solstitialis</name>
    <name type="common">yellow star-thistle</name>
    <dbReference type="NCBI Taxonomy" id="347529"/>
    <lineage>
        <taxon>Eukaryota</taxon>
        <taxon>Viridiplantae</taxon>
        <taxon>Streptophyta</taxon>
        <taxon>Embryophyta</taxon>
        <taxon>Tracheophyta</taxon>
        <taxon>Spermatophyta</taxon>
        <taxon>Magnoliopsida</taxon>
        <taxon>eudicotyledons</taxon>
        <taxon>Gunneridae</taxon>
        <taxon>Pentapetalae</taxon>
        <taxon>asterids</taxon>
        <taxon>campanulids</taxon>
        <taxon>Asterales</taxon>
        <taxon>Asteraceae</taxon>
        <taxon>Carduoideae</taxon>
        <taxon>Cardueae</taxon>
        <taxon>Centaureinae</taxon>
        <taxon>Centaurea</taxon>
    </lineage>
</organism>
<dbReference type="Proteomes" id="UP001172457">
    <property type="component" value="Chromosome 5"/>
</dbReference>
<proteinExistence type="predicted"/>
<dbReference type="EMBL" id="JARYMX010000005">
    <property type="protein sequence ID" value="KAJ9547440.1"/>
    <property type="molecule type" value="Genomic_DNA"/>
</dbReference>
<keyword evidence="4" id="KW-1185">Reference proteome</keyword>
<feature type="region of interest" description="Disordered" evidence="2">
    <location>
        <begin position="178"/>
        <end position="207"/>
    </location>
</feature>
<comment type="caution">
    <text evidence="3">The sequence shown here is derived from an EMBL/GenBank/DDBJ whole genome shotgun (WGS) entry which is preliminary data.</text>
</comment>
<dbReference type="AlphaFoldDB" id="A0AA38SRD2"/>